<proteinExistence type="predicted"/>
<name>A0A1G2V607_9BACT</name>
<sequence length="61" mass="6953">MEDDILKDEEGSEEDDLDLKPSHDIKKSGDILDEEVDSIDDLADDELEIAKEDLMDDVEEM</sequence>
<evidence type="ECO:0000313" key="2">
    <source>
        <dbReference type="EMBL" id="OHB17040.1"/>
    </source>
</evidence>
<dbReference type="EMBL" id="MHWZ01000031">
    <property type="protein sequence ID" value="OHB17040.1"/>
    <property type="molecule type" value="Genomic_DNA"/>
</dbReference>
<evidence type="ECO:0000256" key="1">
    <source>
        <dbReference type="SAM" id="MobiDB-lite"/>
    </source>
</evidence>
<accession>A0A1G2V607</accession>
<evidence type="ECO:0000313" key="3">
    <source>
        <dbReference type="Proteomes" id="UP000176868"/>
    </source>
</evidence>
<organism evidence="2 3">
    <name type="scientific">Candidatus Zambryskibacteria bacterium RIFOXYD2_FULL_43_10</name>
    <dbReference type="NCBI Taxonomy" id="1802782"/>
    <lineage>
        <taxon>Bacteria</taxon>
        <taxon>Candidatus Zambryskiibacteriota</taxon>
    </lineage>
</organism>
<protein>
    <submittedName>
        <fullName evidence="2">Uncharacterized protein</fullName>
    </submittedName>
</protein>
<dbReference type="AlphaFoldDB" id="A0A1G2V607"/>
<feature type="region of interest" description="Disordered" evidence="1">
    <location>
        <begin position="1"/>
        <end position="32"/>
    </location>
</feature>
<comment type="caution">
    <text evidence="2">The sequence shown here is derived from an EMBL/GenBank/DDBJ whole genome shotgun (WGS) entry which is preliminary data.</text>
</comment>
<dbReference type="STRING" id="1802782.A2544_00870"/>
<dbReference type="Proteomes" id="UP000176868">
    <property type="component" value="Unassembled WGS sequence"/>
</dbReference>
<feature type="compositionally biased region" description="Acidic residues" evidence="1">
    <location>
        <begin position="1"/>
        <end position="17"/>
    </location>
</feature>
<feature type="compositionally biased region" description="Basic and acidic residues" evidence="1">
    <location>
        <begin position="18"/>
        <end position="30"/>
    </location>
</feature>
<reference evidence="2 3" key="1">
    <citation type="journal article" date="2016" name="Nat. Commun.">
        <title>Thousands of microbial genomes shed light on interconnected biogeochemical processes in an aquifer system.</title>
        <authorList>
            <person name="Anantharaman K."/>
            <person name="Brown C.T."/>
            <person name="Hug L.A."/>
            <person name="Sharon I."/>
            <person name="Castelle C.J."/>
            <person name="Probst A.J."/>
            <person name="Thomas B.C."/>
            <person name="Singh A."/>
            <person name="Wilkins M.J."/>
            <person name="Karaoz U."/>
            <person name="Brodie E.L."/>
            <person name="Williams K.H."/>
            <person name="Hubbard S.S."/>
            <person name="Banfield J.F."/>
        </authorList>
    </citation>
    <scope>NUCLEOTIDE SEQUENCE [LARGE SCALE GENOMIC DNA]</scope>
</reference>
<gene>
    <name evidence="2" type="ORF">A2544_00870</name>
</gene>